<dbReference type="Gene3D" id="3.40.50.1220">
    <property type="entry name" value="TPP-binding domain"/>
    <property type="match status" value="1"/>
</dbReference>
<dbReference type="InterPro" id="IPR012001">
    <property type="entry name" value="Thiamin_PyroP_enz_TPP-bd_dom"/>
</dbReference>
<dbReference type="RefSeq" id="WP_145619557.1">
    <property type="nucleotide sequence ID" value="NZ_VITO01000020.1"/>
</dbReference>
<evidence type="ECO:0000256" key="2">
    <source>
        <dbReference type="ARBA" id="ARBA00023052"/>
    </source>
</evidence>
<evidence type="ECO:0000313" key="7">
    <source>
        <dbReference type="EMBL" id="TWB21000.1"/>
    </source>
</evidence>
<accession>A0A560FHB4</accession>
<evidence type="ECO:0000256" key="3">
    <source>
        <dbReference type="RuleBase" id="RU362132"/>
    </source>
</evidence>
<keyword evidence="2 3" id="KW-0786">Thiamine pyrophosphate</keyword>
<dbReference type="CDD" id="cd02014">
    <property type="entry name" value="TPP_POX"/>
    <property type="match status" value="1"/>
</dbReference>
<protein>
    <submittedName>
        <fullName evidence="7">Pyruvate dehydrogenase (Quinone)</fullName>
    </submittedName>
</protein>
<dbReference type="Pfam" id="PF02775">
    <property type="entry name" value="TPP_enzyme_C"/>
    <property type="match status" value="1"/>
</dbReference>
<dbReference type="Proteomes" id="UP000316545">
    <property type="component" value="Unassembled WGS sequence"/>
</dbReference>
<dbReference type="PANTHER" id="PTHR42981:SF2">
    <property type="entry name" value="PYRUVATE DEHYDROGENASE [UBIQUINONE]"/>
    <property type="match status" value="1"/>
</dbReference>
<dbReference type="InterPro" id="IPR000399">
    <property type="entry name" value="TPP-bd_CS"/>
</dbReference>
<dbReference type="InterPro" id="IPR047212">
    <property type="entry name" value="TPP_POXB-like"/>
</dbReference>
<dbReference type="GO" id="GO:0030976">
    <property type="term" value="F:thiamine pyrophosphate binding"/>
    <property type="evidence" value="ECO:0007669"/>
    <property type="project" value="InterPro"/>
</dbReference>
<evidence type="ECO:0000259" key="4">
    <source>
        <dbReference type="Pfam" id="PF00205"/>
    </source>
</evidence>
<feature type="domain" description="Thiamine pyrophosphate enzyme TPP-binding" evidence="5">
    <location>
        <begin position="380"/>
        <end position="524"/>
    </location>
</feature>
<evidence type="ECO:0000313" key="8">
    <source>
        <dbReference type="Proteomes" id="UP000316545"/>
    </source>
</evidence>
<feature type="domain" description="Thiamine pyrophosphate enzyme N-terminal TPP-binding" evidence="6">
    <location>
        <begin position="4"/>
        <end position="119"/>
    </location>
</feature>
<comment type="caution">
    <text evidence="7">The sequence shown here is derived from an EMBL/GenBank/DDBJ whole genome shotgun (WGS) entry which is preliminary data.</text>
</comment>
<dbReference type="Pfam" id="PF02776">
    <property type="entry name" value="TPP_enzyme_N"/>
    <property type="match status" value="1"/>
</dbReference>
<dbReference type="InterPro" id="IPR029035">
    <property type="entry name" value="DHS-like_NAD/FAD-binding_dom"/>
</dbReference>
<dbReference type="GO" id="GO:0003824">
    <property type="term" value="F:catalytic activity"/>
    <property type="evidence" value="ECO:0007669"/>
    <property type="project" value="InterPro"/>
</dbReference>
<dbReference type="Pfam" id="PF00205">
    <property type="entry name" value="TPP_enzyme_M"/>
    <property type="match status" value="1"/>
</dbReference>
<dbReference type="SUPFAM" id="SSF52467">
    <property type="entry name" value="DHS-like NAD/FAD-binding domain"/>
    <property type="match status" value="1"/>
</dbReference>
<evidence type="ECO:0000256" key="1">
    <source>
        <dbReference type="ARBA" id="ARBA00007812"/>
    </source>
</evidence>
<dbReference type="PROSITE" id="PS00187">
    <property type="entry name" value="TPP_ENZYMES"/>
    <property type="match status" value="1"/>
</dbReference>
<dbReference type="InterPro" id="IPR047211">
    <property type="entry name" value="POXB-like"/>
</dbReference>
<dbReference type="InterPro" id="IPR011766">
    <property type="entry name" value="TPP_enzyme_TPP-bd"/>
</dbReference>
<name>A0A560FHB4_9PROT</name>
<evidence type="ECO:0000259" key="5">
    <source>
        <dbReference type="Pfam" id="PF02775"/>
    </source>
</evidence>
<dbReference type="InterPro" id="IPR029061">
    <property type="entry name" value="THDP-binding"/>
</dbReference>
<dbReference type="GO" id="GO:0019752">
    <property type="term" value="P:carboxylic acid metabolic process"/>
    <property type="evidence" value="ECO:0007669"/>
    <property type="project" value="UniProtKB-ARBA"/>
</dbReference>
<sequence length="570" mass="61610">MSKKVAQIIVETLEQAGVKNCYGVVGDTLNLIAHNISTSSISWIHMRHEEAGAFAAQGEALVTGRLTAIAGSCGPGSLHFINGVVEANRNRAPLIVIATQVVRDELGFDFPQEVDFKAIYGSCSVYCDMILTPNQARRKTVMACQAALAKRGVAVLIVPVDISHSDAHDDVPYAVHTSDPLVRPIDADLDRAAAFLNSGQKVAIYGGSGCRDAHDAIVRLAGILKAPIAHTSRGKDALAYDNPYNVGMTGIIGTEAGYQALHDCDTLLLLGADFAWRQFYPKHARIVQIDLDPTHLGRRHPIALGLTGDIKATVEALIPRVQEKTDTHFLDRLVKRYHEVIASHVAKAAPKRRDSISGIHLTEVIDRMAAEDALVTGDDGTPTVWMHRYFTATAQRRFFGSLLHGTMASAMPTALGLQKAAPDRQVIALSGDGGIAMLFGDLLTAVQEKLPIKIAVYDNGKLGFIDIEQKSEGLLPLYTHLHNPDFGKVAEAMGLWGRTVSRADELEEAVGSWLAHPGPALLNVKVESMTLVMPPVIEFGPAYGMALYSARAILDGQSQDVIEMIQENFL</sequence>
<proteinExistence type="inferred from homology"/>
<dbReference type="InterPro" id="IPR012000">
    <property type="entry name" value="Thiamin_PyroP_enz_cen_dom"/>
</dbReference>
<organism evidence="7 8">
    <name type="scientific">Nitrospirillum amazonense</name>
    <dbReference type="NCBI Taxonomy" id="28077"/>
    <lineage>
        <taxon>Bacteria</taxon>
        <taxon>Pseudomonadati</taxon>
        <taxon>Pseudomonadota</taxon>
        <taxon>Alphaproteobacteria</taxon>
        <taxon>Rhodospirillales</taxon>
        <taxon>Azospirillaceae</taxon>
        <taxon>Nitrospirillum</taxon>
    </lineage>
</organism>
<feature type="domain" description="Thiamine pyrophosphate enzyme central" evidence="4">
    <location>
        <begin position="189"/>
        <end position="317"/>
    </location>
</feature>
<dbReference type="PANTHER" id="PTHR42981">
    <property type="entry name" value="PYRUVATE DEHYDROGENASE [UBIQUINONE]"/>
    <property type="match status" value="1"/>
</dbReference>
<keyword evidence="8" id="KW-1185">Reference proteome</keyword>
<comment type="similarity">
    <text evidence="1 3">Belongs to the TPP enzyme family.</text>
</comment>
<dbReference type="CDD" id="cd07039">
    <property type="entry name" value="TPP_PYR_POX"/>
    <property type="match status" value="1"/>
</dbReference>
<dbReference type="GO" id="GO:0000287">
    <property type="term" value="F:magnesium ion binding"/>
    <property type="evidence" value="ECO:0007669"/>
    <property type="project" value="InterPro"/>
</dbReference>
<dbReference type="EMBL" id="VITO01000020">
    <property type="protein sequence ID" value="TWB21000.1"/>
    <property type="molecule type" value="Genomic_DNA"/>
</dbReference>
<keyword evidence="7" id="KW-0670">Pyruvate</keyword>
<gene>
    <name evidence="7" type="ORF">FBZ88_12086</name>
</gene>
<evidence type="ECO:0000259" key="6">
    <source>
        <dbReference type="Pfam" id="PF02776"/>
    </source>
</evidence>
<dbReference type="InterPro" id="IPR047210">
    <property type="entry name" value="TPP_PYR_POXB-like"/>
</dbReference>
<reference evidence="7 8" key="1">
    <citation type="submission" date="2019-06" db="EMBL/GenBank/DDBJ databases">
        <title>Genomic Encyclopedia of Type Strains, Phase IV (KMG-V): Genome sequencing to study the core and pangenomes of soil and plant-associated prokaryotes.</title>
        <authorList>
            <person name="Whitman W."/>
        </authorList>
    </citation>
    <scope>NUCLEOTIDE SEQUENCE [LARGE SCALE GENOMIC DNA]</scope>
    <source>
        <strain evidence="7 8">BR 11865</strain>
    </source>
</reference>
<dbReference type="SUPFAM" id="SSF52518">
    <property type="entry name" value="Thiamin diphosphate-binding fold (THDP-binding)"/>
    <property type="match status" value="2"/>
</dbReference>
<dbReference type="Gene3D" id="3.40.50.970">
    <property type="match status" value="2"/>
</dbReference>
<dbReference type="AlphaFoldDB" id="A0A560FHB4"/>